<accession>A0AAD6B515</accession>
<sequence length="119" mass="13147">MVERKKSALIVLGLWGEEVGPLGVSCSLSRYYIMFIQEEVLSAEDLVAETIGPSDGFCGRRVIDNRVADVSGNRPLITVPKEPLIGVQHPPVRPSHQPIHHWLKLRAALECQRPSVDGI</sequence>
<proteinExistence type="predicted"/>
<protein>
    <submittedName>
        <fullName evidence="1">Uncharacterized protein</fullName>
    </submittedName>
</protein>
<comment type="caution">
    <text evidence="1">The sequence shown here is derived from an EMBL/GenBank/DDBJ whole genome shotgun (WGS) entry which is preliminary data.</text>
</comment>
<dbReference type="AlphaFoldDB" id="A0AAD6B515"/>
<evidence type="ECO:0000313" key="1">
    <source>
        <dbReference type="EMBL" id="KAJ4936320.1"/>
    </source>
</evidence>
<evidence type="ECO:0000313" key="2">
    <source>
        <dbReference type="Proteomes" id="UP001219934"/>
    </source>
</evidence>
<keyword evidence="2" id="KW-1185">Reference proteome</keyword>
<dbReference type="EMBL" id="JAPTMU010000010">
    <property type="protein sequence ID" value="KAJ4936320.1"/>
    <property type="molecule type" value="Genomic_DNA"/>
</dbReference>
<feature type="non-terminal residue" evidence="1">
    <location>
        <position position="119"/>
    </location>
</feature>
<organism evidence="1 2">
    <name type="scientific">Pogonophryne albipinna</name>
    <dbReference type="NCBI Taxonomy" id="1090488"/>
    <lineage>
        <taxon>Eukaryota</taxon>
        <taxon>Metazoa</taxon>
        <taxon>Chordata</taxon>
        <taxon>Craniata</taxon>
        <taxon>Vertebrata</taxon>
        <taxon>Euteleostomi</taxon>
        <taxon>Actinopterygii</taxon>
        <taxon>Neopterygii</taxon>
        <taxon>Teleostei</taxon>
        <taxon>Neoteleostei</taxon>
        <taxon>Acanthomorphata</taxon>
        <taxon>Eupercaria</taxon>
        <taxon>Perciformes</taxon>
        <taxon>Notothenioidei</taxon>
        <taxon>Pogonophryne</taxon>
    </lineage>
</organism>
<reference evidence="1" key="1">
    <citation type="submission" date="2022-11" db="EMBL/GenBank/DDBJ databases">
        <title>Chromosome-level genome of Pogonophryne albipinna.</title>
        <authorList>
            <person name="Jo E."/>
        </authorList>
    </citation>
    <scope>NUCLEOTIDE SEQUENCE</scope>
    <source>
        <strain evidence="1">SGF0006</strain>
        <tissue evidence="1">Muscle</tissue>
    </source>
</reference>
<gene>
    <name evidence="1" type="ORF">JOQ06_000915</name>
</gene>
<dbReference type="Proteomes" id="UP001219934">
    <property type="component" value="Unassembled WGS sequence"/>
</dbReference>
<name>A0AAD6B515_9TELE</name>